<dbReference type="GO" id="GO:0055090">
    <property type="term" value="P:acylglycerol homeostasis"/>
    <property type="evidence" value="ECO:0007669"/>
    <property type="project" value="TreeGrafter"/>
</dbReference>
<dbReference type="GO" id="GO:0042157">
    <property type="term" value="P:lipoprotein metabolic process"/>
    <property type="evidence" value="ECO:0007669"/>
    <property type="project" value="InterPro"/>
</dbReference>
<protein>
    <recommendedName>
        <fullName evidence="10">Apolipoprotein Eb</fullName>
    </recommendedName>
</protein>
<dbReference type="InterPro" id="IPR000074">
    <property type="entry name" value="ApoA_E"/>
</dbReference>
<proteinExistence type="inferred from homology"/>
<dbReference type="GO" id="GO:0008203">
    <property type="term" value="P:cholesterol metabolic process"/>
    <property type="evidence" value="ECO:0007669"/>
    <property type="project" value="TreeGrafter"/>
</dbReference>
<keyword evidence="4" id="KW-0272">Extracellular matrix</keyword>
<evidence type="ECO:0000256" key="5">
    <source>
        <dbReference type="ARBA" id="ARBA00022737"/>
    </source>
</evidence>
<evidence type="ECO:0000256" key="1">
    <source>
        <dbReference type="ARBA" id="ARBA00004498"/>
    </source>
</evidence>
<dbReference type="GO" id="GO:0034362">
    <property type="term" value="C:low-density lipoprotein particle"/>
    <property type="evidence" value="ECO:0007669"/>
    <property type="project" value="TreeGrafter"/>
</dbReference>
<dbReference type="GO" id="GO:0120020">
    <property type="term" value="F:cholesterol transfer activity"/>
    <property type="evidence" value="ECO:0007669"/>
    <property type="project" value="TreeGrafter"/>
</dbReference>
<evidence type="ECO:0000256" key="4">
    <source>
        <dbReference type="ARBA" id="ARBA00022530"/>
    </source>
</evidence>
<evidence type="ECO:0000256" key="7">
    <source>
        <dbReference type="SAM" id="Coils"/>
    </source>
</evidence>
<dbReference type="InterPro" id="IPR050163">
    <property type="entry name" value="Apolipoprotein_A1/A4/E"/>
</dbReference>
<dbReference type="GO" id="GO:0034361">
    <property type="term" value="C:very-low-density lipoprotein particle"/>
    <property type="evidence" value="ECO:0007669"/>
    <property type="project" value="TreeGrafter"/>
</dbReference>
<reference evidence="8" key="2">
    <citation type="submission" date="2025-08" db="UniProtKB">
        <authorList>
            <consortium name="Ensembl"/>
        </authorList>
    </citation>
    <scope>IDENTIFICATION</scope>
</reference>
<evidence type="ECO:0000256" key="2">
    <source>
        <dbReference type="ARBA" id="ARBA00008788"/>
    </source>
</evidence>
<keyword evidence="7" id="KW-0175">Coiled coil</keyword>
<dbReference type="GeneTree" id="ENSGT00950000182929"/>
<evidence type="ECO:0000256" key="6">
    <source>
        <dbReference type="ARBA" id="ARBA00023121"/>
    </source>
</evidence>
<dbReference type="GO" id="GO:0005543">
    <property type="term" value="F:phospholipid binding"/>
    <property type="evidence" value="ECO:0007669"/>
    <property type="project" value="TreeGrafter"/>
</dbReference>
<dbReference type="GO" id="GO:1903561">
    <property type="term" value="C:extracellular vesicle"/>
    <property type="evidence" value="ECO:0007669"/>
    <property type="project" value="TreeGrafter"/>
</dbReference>
<dbReference type="GO" id="GO:0042627">
    <property type="term" value="C:chylomicron"/>
    <property type="evidence" value="ECO:0007669"/>
    <property type="project" value="TreeGrafter"/>
</dbReference>
<reference evidence="8" key="1">
    <citation type="submission" date="2023-05" db="EMBL/GenBank/DDBJ databases">
        <title>High-quality long-read genome of Scophthalmus maximus.</title>
        <authorList>
            <person name="Lien S."/>
            <person name="Martinez P."/>
        </authorList>
    </citation>
    <scope>NUCLEOTIDE SEQUENCE [LARGE SCALE GENOMIC DNA]</scope>
</reference>
<evidence type="ECO:0000313" key="9">
    <source>
        <dbReference type="Proteomes" id="UP000694558"/>
    </source>
</evidence>
<comment type="subcellular location">
    <subcellularLocation>
        <location evidence="1">Secreted</location>
        <location evidence="1">Extracellular space</location>
        <location evidence="1">Extracellular matrix</location>
    </subcellularLocation>
</comment>
<accession>A0A8D2ZIL4</accession>
<evidence type="ECO:0008006" key="10">
    <source>
        <dbReference type="Google" id="ProtNLM"/>
    </source>
</evidence>
<evidence type="ECO:0000313" key="8">
    <source>
        <dbReference type="Ensembl" id="ENSSMAP00000002796.2"/>
    </source>
</evidence>
<dbReference type="PANTHER" id="PTHR18976:SF2">
    <property type="entry name" value="APOLIPOPROTEIN E"/>
    <property type="match status" value="1"/>
</dbReference>
<dbReference type="SUPFAM" id="SSF58113">
    <property type="entry name" value="Apolipoprotein A-I"/>
    <property type="match status" value="1"/>
</dbReference>
<keyword evidence="6" id="KW-0446">Lipid-binding</keyword>
<dbReference type="Pfam" id="PF01442">
    <property type="entry name" value="Apolipoprotein"/>
    <property type="match status" value="1"/>
</dbReference>
<dbReference type="GO" id="GO:0033700">
    <property type="term" value="P:phospholipid efflux"/>
    <property type="evidence" value="ECO:0007669"/>
    <property type="project" value="TreeGrafter"/>
</dbReference>
<feature type="coiled-coil region" evidence="7">
    <location>
        <begin position="94"/>
        <end position="132"/>
    </location>
</feature>
<dbReference type="Ensembl" id="ENSSMAT00000002846.2">
    <property type="protein sequence ID" value="ENSSMAP00000002796.2"/>
    <property type="gene ID" value="ENSSMAG00000001740.2"/>
</dbReference>
<evidence type="ECO:0000256" key="3">
    <source>
        <dbReference type="ARBA" id="ARBA00022525"/>
    </source>
</evidence>
<comment type="similarity">
    <text evidence="2">Belongs to the apolipoprotein A1/A4/E family.</text>
</comment>
<dbReference type="Gene3D" id="1.20.120.20">
    <property type="entry name" value="Apolipoprotein"/>
    <property type="match status" value="1"/>
</dbReference>
<dbReference type="GO" id="GO:0034364">
    <property type="term" value="C:high-density lipoprotein particle"/>
    <property type="evidence" value="ECO:0007669"/>
    <property type="project" value="TreeGrafter"/>
</dbReference>
<keyword evidence="3" id="KW-0964">Secreted</keyword>
<dbReference type="GO" id="GO:0033344">
    <property type="term" value="P:cholesterol efflux"/>
    <property type="evidence" value="ECO:0007669"/>
    <property type="project" value="TreeGrafter"/>
</dbReference>
<dbReference type="Proteomes" id="UP000694558">
    <property type="component" value="Chromosome 22"/>
</dbReference>
<dbReference type="AlphaFoldDB" id="A0A8D2ZIL4"/>
<dbReference type="GO" id="GO:0060228">
    <property type="term" value="F:phosphatidylcholine-sterol O-acyltransferase activator activity"/>
    <property type="evidence" value="ECO:0007669"/>
    <property type="project" value="TreeGrafter"/>
</dbReference>
<sequence length="249" mass="29206">IQRLKGQFCFLVNPGCHARGVPQRDSRNPWEVTLDEFKDYFTDLSSKADGVVKDIKSSPVSRELDTLIQDSMSELATYREDLQTKLAPYTQEAAERLGTDLQKMADKLRKHMDEARQQMEKYTQELQTMMEQNAEDVRVRVSAYNRKMTKRLNKDSQEIKRHVAEYFEELQTRTSDNVGEMKTRFEPFLAQVQDNAQAKISTLNDLLKSQTDTMHFEKTSENMRSALEERMVEVRNWFQPYVSMIRDNL</sequence>
<dbReference type="PANTHER" id="PTHR18976">
    <property type="entry name" value="APOLIPOPROTEIN"/>
    <property type="match status" value="1"/>
</dbReference>
<gene>
    <name evidence="8" type="primary">apoea</name>
</gene>
<name>A0A8D2ZIL4_SCOMX</name>
<organism evidence="8 9">
    <name type="scientific">Scophthalmus maximus</name>
    <name type="common">Turbot</name>
    <name type="synonym">Psetta maxima</name>
    <dbReference type="NCBI Taxonomy" id="52904"/>
    <lineage>
        <taxon>Eukaryota</taxon>
        <taxon>Metazoa</taxon>
        <taxon>Chordata</taxon>
        <taxon>Craniata</taxon>
        <taxon>Vertebrata</taxon>
        <taxon>Euteleostomi</taxon>
        <taxon>Actinopterygii</taxon>
        <taxon>Neopterygii</taxon>
        <taxon>Teleostei</taxon>
        <taxon>Neoteleostei</taxon>
        <taxon>Acanthomorphata</taxon>
        <taxon>Carangaria</taxon>
        <taxon>Pleuronectiformes</taxon>
        <taxon>Pleuronectoidei</taxon>
        <taxon>Scophthalmidae</taxon>
        <taxon>Scophthalmus</taxon>
    </lineage>
</organism>
<keyword evidence="5" id="KW-0677">Repeat</keyword>